<keyword evidence="6" id="KW-0472">Membrane</keyword>
<comment type="caution">
    <text evidence="7">The sequence shown here is derived from an EMBL/GenBank/DDBJ whole genome shotgun (WGS) entry which is preliminary data.</text>
</comment>
<dbReference type="Proteomes" id="UP000681722">
    <property type="component" value="Unassembled WGS sequence"/>
</dbReference>
<comment type="similarity">
    <text evidence="2">Belongs to the X(+)/potassium ATPases subunit beta family.</text>
</comment>
<evidence type="ECO:0000256" key="4">
    <source>
        <dbReference type="ARBA" id="ARBA00022968"/>
    </source>
</evidence>
<evidence type="ECO:0000313" key="10">
    <source>
        <dbReference type="EMBL" id="CAF4193878.1"/>
    </source>
</evidence>
<dbReference type="PANTHER" id="PTHR11523:SF28">
    <property type="entry name" value="NA_K-ATPASE BETA SUBUNIT ISOFORM 4-RELATED"/>
    <property type="match status" value="1"/>
</dbReference>
<organism evidence="7 11">
    <name type="scientific">Didymodactylos carnosus</name>
    <dbReference type="NCBI Taxonomy" id="1234261"/>
    <lineage>
        <taxon>Eukaryota</taxon>
        <taxon>Metazoa</taxon>
        <taxon>Spiralia</taxon>
        <taxon>Gnathifera</taxon>
        <taxon>Rotifera</taxon>
        <taxon>Eurotatoria</taxon>
        <taxon>Bdelloidea</taxon>
        <taxon>Philodinida</taxon>
        <taxon>Philodinidae</taxon>
        <taxon>Didymodactylos</taxon>
    </lineage>
</organism>
<evidence type="ECO:0000313" key="7">
    <source>
        <dbReference type="EMBL" id="CAF0831941.1"/>
    </source>
</evidence>
<evidence type="ECO:0000313" key="9">
    <source>
        <dbReference type="EMBL" id="CAF3619030.1"/>
    </source>
</evidence>
<dbReference type="GO" id="GO:0036376">
    <property type="term" value="P:sodium ion export across plasma membrane"/>
    <property type="evidence" value="ECO:0007669"/>
    <property type="project" value="TreeGrafter"/>
</dbReference>
<keyword evidence="4" id="KW-0735">Signal-anchor</keyword>
<dbReference type="GO" id="GO:0001671">
    <property type="term" value="F:ATPase activator activity"/>
    <property type="evidence" value="ECO:0007669"/>
    <property type="project" value="TreeGrafter"/>
</dbReference>
<keyword evidence="11" id="KW-1185">Reference proteome</keyword>
<evidence type="ECO:0000313" key="8">
    <source>
        <dbReference type="EMBL" id="CAF1385831.1"/>
    </source>
</evidence>
<dbReference type="Pfam" id="PF00287">
    <property type="entry name" value="Na_K-ATPase"/>
    <property type="match status" value="1"/>
</dbReference>
<dbReference type="AlphaFoldDB" id="A0A813UP97"/>
<dbReference type="EMBL" id="CAJNOQ010000723">
    <property type="protein sequence ID" value="CAF0831941.1"/>
    <property type="molecule type" value="Genomic_DNA"/>
</dbReference>
<dbReference type="InterPro" id="IPR000402">
    <property type="entry name" value="Na/K_ATPase_sub_beta"/>
</dbReference>
<dbReference type="GO" id="GO:0006883">
    <property type="term" value="P:intracellular sodium ion homeostasis"/>
    <property type="evidence" value="ECO:0007669"/>
    <property type="project" value="TreeGrafter"/>
</dbReference>
<keyword evidence="3" id="KW-0812">Transmembrane</keyword>
<comment type="subcellular location">
    <subcellularLocation>
        <location evidence="1">Membrane</location>
        <topology evidence="1">Single-pass type II membrane protein</topology>
    </subcellularLocation>
</comment>
<dbReference type="PANTHER" id="PTHR11523">
    <property type="entry name" value="SODIUM/POTASSIUM-DEPENDENT ATPASE BETA SUBUNIT"/>
    <property type="match status" value="1"/>
</dbReference>
<dbReference type="EMBL" id="CAJNOK010025093">
    <property type="protein sequence ID" value="CAF1385831.1"/>
    <property type="molecule type" value="Genomic_DNA"/>
</dbReference>
<evidence type="ECO:0000313" key="11">
    <source>
        <dbReference type="Proteomes" id="UP000663829"/>
    </source>
</evidence>
<sequence>MDCSSINSTQLQTLYAEGKSCQFILSQFQNTKTDPCIKEKNFEYDRGHPCVLLKLNKIYDWVPITYENVAEVPENLKSIWDVAMSEYVLVQCNGENDVDRDFIYELEYSSPLRNLKIGGFPKYYFPRWLPITVDVCLF</sequence>
<evidence type="ECO:0000256" key="2">
    <source>
        <dbReference type="ARBA" id="ARBA00005876"/>
    </source>
</evidence>
<reference evidence="7" key="1">
    <citation type="submission" date="2021-02" db="EMBL/GenBank/DDBJ databases">
        <authorList>
            <person name="Nowell W R."/>
        </authorList>
    </citation>
    <scope>NUCLEOTIDE SEQUENCE</scope>
</reference>
<dbReference type="OrthoDB" id="5912413at2759"/>
<gene>
    <name evidence="7" type="ORF">GPM918_LOCUS5101</name>
    <name evidence="8" type="ORF">OVA965_LOCUS32332</name>
    <name evidence="9" type="ORF">SRO942_LOCUS5102</name>
    <name evidence="10" type="ORF">TMI583_LOCUS33190</name>
</gene>
<dbReference type="GO" id="GO:0030007">
    <property type="term" value="P:intracellular potassium ion homeostasis"/>
    <property type="evidence" value="ECO:0007669"/>
    <property type="project" value="TreeGrafter"/>
</dbReference>
<keyword evidence="5" id="KW-1133">Transmembrane helix</keyword>
<dbReference type="Proteomes" id="UP000677228">
    <property type="component" value="Unassembled WGS sequence"/>
</dbReference>
<name>A0A813UP97_9BILA</name>
<dbReference type="Proteomes" id="UP000682733">
    <property type="component" value="Unassembled WGS sequence"/>
</dbReference>
<dbReference type="EMBL" id="CAJOBC010000723">
    <property type="protein sequence ID" value="CAF3619030.1"/>
    <property type="molecule type" value="Genomic_DNA"/>
</dbReference>
<evidence type="ECO:0000256" key="6">
    <source>
        <dbReference type="ARBA" id="ARBA00023136"/>
    </source>
</evidence>
<dbReference type="Proteomes" id="UP000663829">
    <property type="component" value="Unassembled WGS sequence"/>
</dbReference>
<accession>A0A813UP97</accession>
<dbReference type="EMBL" id="CAJOBA010046797">
    <property type="protein sequence ID" value="CAF4193878.1"/>
    <property type="molecule type" value="Genomic_DNA"/>
</dbReference>
<proteinExistence type="inferred from homology"/>
<dbReference type="GO" id="GO:0005890">
    <property type="term" value="C:sodium:potassium-exchanging ATPase complex"/>
    <property type="evidence" value="ECO:0007669"/>
    <property type="project" value="InterPro"/>
</dbReference>
<evidence type="ECO:0000256" key="1">
    <source>
        <dbReference type="ARBA" id="ARBA00004606"/>
    </source>
</evidence>
<dbReference type="Gene3D" id="2.60.40.1660">
    <property type="entry name" value="Na, k-atpase alpha subunit"/>
    <property type="match status" value="1"/>
</dbReference>
<evidence type="ECO:0000256" key="5">
    <source>
        <dbReference type="ARBA" id="ARBA00022989"/>
    </source>
</evidence>
<dbReference type="GO" id="GO:1990573">
    <property type="term" value="P:potassium ion import across plasma membrane"/>
    <property type="evidence" value="ECO:0007669"/>
    <property type="project" value="TreeGrafter"/>
</dbReference>
<dbReference type="InterPro" id="IPR038702">
    <property type="entry name" value="Na/K_ATPase_sub_beta_sf"/>
</dbReference>
<evidence type="ECO:0000256" key="3">
    <source>
        <dbReference type="ARBA" id="ARBA00022692"/>
    </source>
</evidence>
<protein>
    <submittedName>
        <fullName evidence="7">Uncharacterized protein</fullName>
    </submittedName>
</protein>